<dbReference type="Pfam" id="PF07690">
    <property type="entry name" value="MFS_1"/>
    <property type="match status" value="1"/>
</dbReference>
<dbReference type="InterPro" id="IPR011701">
    <property type="entry name" value="MFS"/>
</dbReference>
<feature type="transmembrane region" description="Helical" evidence="5">
    <location>
        <begin position="415"/>
        <end position="432"/>
    </location>
</feature>
<evidence type="ECO:0000256" key="1">
    <source>
        <dbReference type="ARBA" id="ARBA00004141"/>
    </source>
</evidence>
<evidence type="ECO:0000256" key="2">
    <source>
        <dbReference type="ARBA" id="ARBA00022692"/>
    </source>
</evidence>
<keyword evidence="3 5" id="KW-1133">Transmembrane helix</keyword>
<dbReference type="InterPro" id="IPR036259">
    <property type="entry name" value="MFS_trans_sf"/>
</dbReference>
<dbReference type="PANTHER" id="PTHR23507:SF1">
    <property type="entry name" value="FI18259P1-RELATED"/>
    <property type="match status" value="1"/>
</dbReference>
<dbReference type="OrthoDB" id="194139at2759"/>
<name>A0A0A1SZD2_9HYPO</name>
<proteinExistence type="predicted"/>
<feature type="transmembrane region" description="Helical" evidence="5">
    <location>
        <begin position="121"/>
        <end position="140"/>
    </location>
</feature>
<feature type="transmembrane region" description="Helical" evidence="5">
    <location>
        <begin position="323"/>
        <end position="347"/>
    </location>
</feature>
<feature type="transmembrane region" description="Helical" evidence="5">
    <location>
        <begin position="285"/>
        <end position="303"/>
    </location>
</feature>
<dbReference type="HOGENOM" id="CLU_013756_2_1_1"/>
<reference evidence="6 7" key="1">
    <citation type="journal article" date="2015" name="Genome Announc.">
        <title>Draft Genome Sequence and Gene Annotation of the Entomopathogenic Fungus Verticillium hemipterigenum.</title>
        <authorList>
            <person name="Horn F."/>
            <person name="Habel A."/>
            <person name="Scharf D.H."/>
            <person name="Dworschak J."/>
            <person name="Brakhage A.A."/>
            <person name="Guthke R."/>
            <person name="Hertweck C."/>
            <person name="Linde J."/>
        </authorList>
    </citation>
    <scope>NUCLEOTIDE SEQUENCE [LARGE SCALE GENOMIC DNA]</scope>
</reference>
<comment type="subcellular location">
    <subcellularLocation>
        <location evidence="1">Membrane</location>
        <topology evidence="1">Multi-pass membrane protein</topology>
    </subcellularLocation>
</comment>
<dbReference type="CDD" id="cd06174">
    <property type="entry name" value="MFS"/>
    <property type="match status" value="1"/>
</dbReference>
<evidence type="ECO:0000256" key="3">
    <source>
        <dbReference type="ARBA" id="ARBA00022989"/>
    </source>
</evidence>
<dbReference type="GO" id="GO:0016020">
    <property type="term" value="C:membrane"/>
    <property type="evidence" value="ECO:0007669"/>
    <property type="project" value="UniProtKB-SubCell"/>
</dbReference>
<feature type="transmembrane region" description="Helical" evidence="5">
    <location>
        <begin position="189"/>
        <end position="211"/>
    </location>
</feature>
<dbReference type="AlphaFoldDB" id="A0A0A1SZD2"/>
<keyword evidence="4 5" id="KW-0472">Membrane</keyword>
<organism evidence="6 7">
    <name type="scientific">[Torrubiella] hemipterigena</name>
    <dbReference type="NCBI Taxonomy" id="1531966"/>
    <lineage>
        <taxon>Eukaryota</taxon>
        <taxon>Fungi</taxon>
        <taxon>Dikarya</taxon>
        <taxon>Ascomycota</taxon>
        <taxon>Pezizomycotina</taxon>
        <taxon>Sordariomycetes</taxon>
        <taxon>Hypocreomycetidae</taxon>
        <taxon>Hypocreales</taxon>
        <taxon>Clavicipitaceae</taxon>
        <taxon>Clavicipitaceae incertae sedis</taxon>
        <taxon>'Torrubiella' clade</taxon>
    </lineage>
</organism>
<sequence length="495" mass="54793">MRHSADQAEQLPLLGDAHNAANQRAIKRQKIAAVVLVFTLISIVAVGGSIIGTSANKLIEWNICRDKYPDRVVDDPRCGDREIAGRFAYIDGLLTTFQKLPGILCGIPYGLVADRWGRRRSLTLCMFGMTMMMVHIVTVLTLAESHYLDLRWIWACGLWMMIGGGFPVLNSTIFAILNDVATPETRATMFFYYGTCHVVAAIIAPPITYVVIRFGAWNTLVLSTAFMSLTIPVASFLPETKDFQQAKPVVAEETTTVTKGTVERFKKLCIEGVALVRYQFWENKLLCLSLFSLIFTSVGKSFTNVLQLYAKTLFHWEWEEVSFIASVQNFMAFSMTAVLLPAIDYYLRKVLKLSLLHKDIWLVRGSIVFMVVGAAAIGLAPTAPIFFASLVLFGFSGGYEYAIRGMLAQAAGDRVATLYAVIAVMEEIGQASSGPVYSYLFNAGLKLGGAMISLPFFVASLLFGIAGVIVWLVRWQTLEESEEGQDDDTLHDEDI</sequence>
<gene>
    <name evidence="6" type="ORF">VHEMI03747</name>
</gene>
<feature type="transmembrane region" description="Helical" evidence="5">
    <location>
        <begin position="31"/>
        <end position="51"/>
    </location>
</feature>
<protein>
    <recommendedName>
        <fullName evidence="8">Major facilitator superfamily (MFS) profile domain-containing protein</fullName>
    </recommendedName>
</protein>
<feature type="transmembrane region" description="Helical" evidence="5">
    <location>
        <begin position="217"/>
        <end position="237"/>
    </location>
</feature>
<keyword evidence="2 5" id="KW-0812">Transmembrane</keyword>
<dbReference type="Gene3D" id="1.20.1250.20">
    <property type="entry name" value="MFS general substrate transporter like domains"/>
    <property type="match status" value="2"/>
</dbReference>
<dbReference type="SUPFAM" id="SSF103473">
    <property type="entry name" value="MFS general substrate transporter"/>
    <property type="match status" value="1"/>
</dbReference>
<dbReference type="PANTHER" id="PTHR23507">
    <property type="entry name" value="ZGC:174356"/>
    <property type="match status" value="1"/>
</dbReference>
<dbReference type="EMBL" id="CDHN01000002">
    <property type="protein sequence ID" value="CEJ85363.1"/>
    <property type="molecule type" value="Genomic_DNA"/>
</dbReference>
<keyword evidence="7" id="KW-1185">Reference proteome</keyword>
<evidence type="ECO:0000256" key="5">
    <source>
        <dbReference type="SAM" id="Phobius"/>
    </source>
</evidence>
<feature type="transmembrane region" description="Helical" evidence="5">
    <location>
        <begin position="452"/>
        <end position="473"/>
    </location>
</feature>
<dbReference type="STRING" id="1531966.A0A0A1SZD2"/>
<evidence type="ECO:0000313" key="6">
    <source>
        <dbReference type="EMBL" id="CEJ85363.1"/>
    </source>
</evidence>
<dbReference type="Proteomes" id="UP000039046">
    <property type="component" value="Unassembled WGS sequence"/>
</dbReference>
<dbReference type="GO" id="GO:0022857">
    <property type="term" value="F:transmembrane transporter activity"/>
    <property type="evidence" value="ECO:0007669"/>
    <property type="project" value="InterPro"/>
</dbReference>
<evidence type="ECO:0008006" key="8">
    <source>
        <dbReference type="Google" id="ProtNLM"/>
    </source>
</evidence>
<feature type="transmembrane region" description="Helical" evidence="5">
    <location>
        <begin position="359"/>
        <end position="379"/>
    </location>
</feature>
<feature type="transmembrane region" description="Helical" evidence="5">
    <location>
        <begin position="385"/>
        <end position="403"/>
    </location>
</feature>
<evidence type="ECO:0000313" key="7">
    <source>
        <dbReference type="Proteomes" id="UP000039046"/>
    </source>
</evidence>
<evidence type="ECO:0000256" key="4">
    <source>
        <dbReference type="ARBA" id="ARBA00023136"/>
    </source>
</evidence>
<accession>A0A0A1SZD2</accession>
<feature type="transmembrane region" description="Helical" evidence="5">
    <location>
        <begin position="152"/>
        <end position="177"/>
    </location>
</feature>